<accession>A0AAU9T8N3</accession>
<evidence type="ECO:0000313" key="3">
    <source>
        <dbReference type="EMBL" id="CAH2078827.1"/>
    </source>
</evidence>
<evidence type="ECO:0000313" key="4">
    <source>
        <dbReference type="Proteomes" id="UP000836841"/>
    </source>
</evidence>
<name>A0AAU9T8N3_THLAR</name>
<feature type="compositionally biased region" description="Polar residues" evidence="2">
    <location>
        <begin position="152"/>
        <end position="178"/>
    </location>
</feature>
<reference evidence="3 4" key="1">
    <citation type="submission" date="2022-03" db="EMBL/GenBank/DDBJ databases">
        <authorList>
            <person name="Nunn A."/>
            <person name="Chopra R."/>
            <person name="Nunn A."/>
            <person name="Contreras Garrido A."/>
        </authorList>
    </citation>
    <scope>NUCLEOTIDE SEQUENCE [LARGE SCALE GENOMIC DNA]</scope>
</reference>
<dbReference type="PANTHER" id="PTHR35749">
    <property type="entry name" value="OSJNBA0084A10.10 PROTEIN"/>
    <property type="match status" value="1"/>
</dbReference>
<dbReference type="AlphaFoldDB" id="A0AAU9T8N3"/>
<keyword evidence="4" id="KW-1185">Reference proteome</keyword>
<feature type="region of interest" description="Disordered" evidence="2">
    <location>
        <begin position="147"/>
        <end position="178"/>
    </location>
</feature>
<dbReference type="PANTHER" id="PTHR35749:SF1">
    <property type="entry name" value="OSJNBA0084A10.10 PROTEIN"/>
    <property type="match status" value="1"/>
</dbReference>
<dbReference type="Proteomes" id="UP000836841">
    <property type="component" value="Chromosome 7"/>
</dbReference>
<protein>
    <submittedName>
        <fullName evidence="3">Uncharacterized protein</fullName>
    </submittedName>
</protein>
<organism evidence="3 4">
    <name type="scientific">Thlaspi arvense</name>
    <name type="common">Field penny-cress</name>
    <dbReference type="NCBI Taxonomy" id="13288"/>
    <lineage>
        <taxon>Eukaryota</taxon>
        <taxon>Viridiplantae</taxon>
        <taxon>Streptophyta</taxon>
        <taxon>Embryophyta</taxon>
        <taxon>Tracheophyta</taxon>
        <taxon>Spermatophyta</taxon>
        <taxon>Magnoliopsida</taxon>
        <taxon>eudicotyledons</taxon>
        <taxon>Gunneridae</taxon>
        <taxon>Pentapetalae</taxon>
        <taxon>rosids</taxon>
        <taxon>malvids</taxon>
        <taxon>Brassicales</taxon>
        <taxon>Brassicaceae</taxon>
        <taxon>Thlaspideae</taxon>
        <taxon>Thlaspi</taxon>
    </lineage>
</organism>
<proteinExistence type="predicted"/>
<keyword evidence="1" id="KW-0175">Coiled coil</keyword>
<feature type="coiled-coil region" evidence="1">
    <location>
        <begin position="41"/>
        <end position="97"/>
    </location>
</feature>
<gene>
    <name evidence="3" type="ORF">TAV2_LOCUS25801</name>
</gene>
<dbReference type="EMBL" id="OU466863">
    <property type="protein sequence ID" value="CAH2078827.1"/>
    <property type="molecule type" value="Genomic_DNA"/>
</dbReference>
<evidence type="ECO:0000256" key="1">
    <source>
        <dbReference type="SAM" id="Coils"/>
    </source>
</evidence>
<sequence length="178" mass="20671">MGTTIRKQWVKLGTPSVKMNKLLEYGRKAMFYVRVLSGYEERRIRNYRLQLEKRIQQAQQQKAELNRLPEKIILSEVRRMVDEMQNLNKQIENTEAQIENYFKPIDKQAGTIMEVQLESEKKTMGTMMTATQEETIRKIEEAERLARARGNANATVETNTGEKIQGTESSTNEKAQAK</sequence>
<evidence type="ECO:0000256" key="2">
    <source>
        <dbReference type="SAM" id="MobiDB-lite"/>
    </source>
</evidence>